<dbReference type="Proteomes" id="UP000583929">
    <property type="component" value="Unassembled WGS sequence"/>
</dbReference>
<sequence>MEVVIDGNDGDIQKKFDGQDRPKKTQKRKRVSLATEKLGKEEKEAKVEALRMELDGLFGYYKEVLGQRQIGVLDLNLCRNGVNAVVASLMEERDLPLSKLVDEIYSRVKSLNEAVFEGLTVATVKSTVLFVGQRMMYGVPNADADVLEDQSESCLWCWETRDLKLMPQSVRGVLTIRRTCRKRIHERITAVSEMIVALQKSEEDQNCKTELRKALEKLGKACNEAEIRLLVNGMMEKSGADLAGKEAKREEKMLIKQLEREKKEAEKEKKRLEKELLKEKLHNEKEQKRLQEEAEKDEKRREREELEMKKQLKKQQEEAEKDQKRREREEAELKKQLAIQKQASIMERFLKKSKISPLQAEKSSPKIATAVVTLDEKIEKVPEAVTQLMDCTLSLKEDVNIDELCKLHFSSWRRLGDLIRSNRNQHWGLRQKPKAELVKELKLTTSTRPHIVVLDESNEEKLEIGCGECVSDDRLCQLNASCSLSDVKKFIRRKQLLQFDKSHRPAFYGIWPSKSCVVGPRHPLTKDPELDYDIDSDEEWEEEDPGESLSDCEKDDDAESLEGCSKTEDGDDSEDEFFVPDGYLSDNEGVQVDRMEIDATGDEDKGSPGLENEEFRALLRQQKYLSNLTDHALRKNQPLIITNLMHEKNSLLTAEDLTGTPRMEQMCLQVLSLRLFPGGSPVEISLENAEDNDLEASPSSGKGRTTPTPTVVALSDSDMRTFVSTIQSCSQGIFKLVELLQQKFPSSSKTQLRNKVREISEFMDNHWQVKKEVLNKLGLSPEEKSTRRTKSIATFFSKRCLPPAGKVVNPSETSPQATLKTNFAVEEGHQSCT</sequence>
<evidence type="ECO:0000259" key="7">
    <source>
        <dbReference type="Pfam" id="PF21796"/>
    </source>
</evidence>
<evidence type="ECO:0000256" key="2">
    <source>
        <dbReference type="ARBA" id="ARBA00022763"/>
    </source>
</evidence>
<dbReference type="Pfam" id="PF21796">
    <property type="entry name" value="Cac1_C"/>
    <property type="match status" value="1"/>
</dbReference>
<dbReference type="InterPro" id="IPR022043">
    <property type="entry name" value="CAF1A_DD"/>
</dbReference>
<evidence type="ECO:0000259" key="6">
    <source>
        <dbReference type="Pfam" id="PF12253"/>
    </source>
</evidence>
<dbReference type="GO" id="GO:0006281">
    <property type="term" value="P:DNA repair"/>
    <property type="evidence" value="ECO:0007669"/>
    <property type="project" value="UniProtKB-KW"/>
</dbReference>
<dbReference type="EMBL" id="JAATIQ010000902">
    <property type="protein sequence ID" value="KAF4346846.1"/>
    <property type="molecule type" value="Genomic_DNA"/>
</dbReference>
<feature type="compositionally biased region" description="Polar residues" evidence="5">
    <location>
        <begin position="697"/>
        <end position="709"/>
    </location>
</feature>
<accession>A0A7J6DRT2</accession>
<feature type="region of interest" description="Disordered" evidence="5">
    <location>
        <begin position="537"/>
        <end position="593"/>
    </location>
</feature>
<dbReference type="EMBL" id="JAATIQ010000669">
    <property type="protein sequence ID" value="KAF4348811.1"/>
    <property type="molecule type" value="Genomic_DNA"/>
</dbReference>
<evidence type="ECO:0000256" key="1">
    <source>
        <dbReference type="ARBA" id="ARBA00004123"/>
    </source>
</evidence>
<keyword evidence="4" id="KW-0539">Nucleus</keyword>
<feature type="domain" description="Chromatin assembly factor 1 subunit Cac1-like C-terminal" evidence="7">
    <location>
        <begin position="719"/>
        <end position="769"/>
    </location>
</feature>
<feature type="compositionally biased region" description="Acidic residues" evidence="5">
    <location>
        <begin position="537"/>
        <end position="546"/>
    </location>
</feature>
<comment type="caution">
    <text evidence="9">The sequence shown here is derived from an EMBL/GenBank/DDBJ whole genome shotgun (WGS) entry which is preliminary data.</text>
</comment>
<dbReference type="GO" id="GO:0005634">
    <property type="term" value="C:nucleus"/>
    <property type="evidence" value="ECO:0007669"/>
    <property type="project" value="UniProtKB-SubCell"/>
</dbReference>
<dbReference type="InterPro" id="IPR048800">
    <property type="entry name" value="Cac1-like_C"/>
</dbReference>
<name>A0A7J6DRT2_CANSA</name>
<evidence type="ECO:0000256" key="3">
    <source>
        <dbReference type="ARBA" id="ARBA00023204"/>
    </source>
</evidence>
<organism evidence="9 10">
    <name type="scientific">Cannabis sativa</name>
    <name type="common">Hemp</name>
    <name type="synonym">Marijuana</name>
    <dbReference type="NCBI Taxonomy" id="3483"/>
    <lineage>
        <taxon>Eukaryota</taxon>
        <taxon>Viridiplantae</taxon>
        <taxon>Streptophyta</taxon>
        <taxon>Embryophyta</taxon>
        <taxon>Tracheophyta</taxon>
        <taxon>Spermatophyta</taxon>
        <taxon>Magnoliopsida</taxon>
        <taxon>eudicotyledons</taxon>
        <taxon>Gunneridae</taxon>
        <taxon>Pentapetalae</taxon>
        <taxon>rosids</taxon>
        <taxon>fabids</taxon>
        <taxon>Rosales</taxon>
        <taxon>Cannabaceae</taxon>
        <taxon>Cannabis</taxon>
    </lineage>
</organism>
<keyword evidence="2" id="KW-0227">DNA damage</keyword>
<keyword evidence="3" id="KW-0234">DNA repair</keyword>
<feature type="compositionally biased region" description="Acidic residues" evidence="5">
    <location>
        <begin position="569"/>
        <end position="578"/>
    </location>
</feature>
<feature type="region of interest" description="Disordered" evidence="5">
    <location>
        <begin position="1"/>
        <end position="33"/>
    </location>
</feature>
<protein>
    <recommendedName>
        <fullName evidence="11">Chromatin assembly factor 1 subunit FAS1</fullName>
    </recommendedName>
</protein>
<gene>
    <name evidence="9" type="ORF">G4B88_004535</name>
    <name evidence="8" type="ORF">G4B88_015467</name>
</gene>
<evidence type="ECO:0000256" key="4">
    <source>
        <dbReference type="ARBA" id="ARBA00023242"/>
    </source>
</evidence>
<evidence type="ECO:0000313" key="9">
    <source>
        <dbReference type="EMBL" id="KAF4348811.1"/>
    </source>
</evidence>
<keyword evidence="10" id="KW-1185">Reference proteome</keyword>
<dbReference type="AlphaFoldDB" id="A0A7J6DRT2"/>
<feature type="compositionally biased region" description="Basic and acidic residues" evidence="5">
    <location>
        <begin position="11"/>
        <end position="23"/>
    </location>
</feature>
<feature type="domain" description="Chromatin assembly factor 1 subunit A dimerization" evidence="6">
    <location>
        <begin position="495"/>
        <end position="560"/>
    </location>
</feature>
<dbReference type="GO" id="GO:0006334">
    <property type="term" value="P:nucleosome assembly"/>
    <property type="evidence" value="ECO:0007669"/>
    <property type="project" value="TreeGrafter"/>
</dbReference>
<evidence type="ECO:0000256" key="5">
    <source>
        <dbReference type="SAM" id="MobiDB-lite"/>
    </source>
</evidence>
<dbReference type="Pfam" id="PF12253">
    <property type="entry name" value="CAF1A_dimeriz"/>
    <property type="match status" value="1"/>
</dbReference>
<evidence type="ECO:0000313" key="10">
    <source>
        <dbReference type="Proteomes" id="UP000583929"/>
    </source>
</evidence>
<comment type="subcellular location">
    <subcellularLocation>
        <location evidence="1">Nucleus</location>
    </subcellularLocation>
</comment>
<feature type="region of interest" description="Disordered" evidence="5">
    <location>
        <begin position="286"/>
        <end position="329"/>
    </location>
</feature>
<reference evidence="9 10" key="1">
    <citation type="journal article" date="2020" name="bioRxiv">
        <title>Sequence and annotation of 42 cannabis genomes reveals extensive copy number variation in cannabinoid synthesis and pathogen resistance genes.</title>
        <authorList>
            <person name="Mckernan K.J."/>
            <person name="Helbert Y."/>
            <person name="Kane L.T."/>
            <person name="Ebling H."/>
            <person name="Zhang L."/>
            <person name="Liu B."/>
            <person name="Eaton Z."/>
            <person name="Mclaughlin S."/>
            <person name="Kingan S."/>
            <person name="Baybayan P."/>
            <person name="Concepcion G."/>
            <person name="Jordan M."/>
            <person name="Riva A."/>
            <person name="Barbazuk W."/>
            <person name="Harkins T."/>
        </authorList>
    </citation>
    <scope>NUCLEOTIDE SEQUENCE [LARGE SCALE GENOMIC DNA]</scope>
    <source>
        <strain evidence="10">cv. Jamaican Lion 4</strain>
        <strain evidence="9">Father</strain>
        <tissue evidence="9">Leaf</tissue>
    </source>
</reference>
<proteinExistence type="predicted"/>
<evidence type="ECO:0008006" key="11">
    <source>
        <dbReference type="Google" id="ProtNLM"/>
    </source>
</evidence>
<feature type="region of interest" description="Disordered" evidence="5">
    <location>
        <begin position="688"/>
        <end position="709"/>
    </location>
</feature>
<dbReference type="PANTHER" id="PTHR15272:SF0">
    <property type="entry name" value="CHROMATIN ASSEMBLY FACTOR 1 SUBUNIT A"/>
    <property type="match status" value="1"/>
</dbReference>
<evidence type="ECO:0000313" key="8">
    <source>
        <dbReference type="EMBL" id="KAF4346846.1"/>
    </source>
</evidence>
<dbReference type="GO" id="GO:0033186">
    <property type="term" value="C:CAF-1 complex"/>
    <property type="evidence" value="ECO:0007669"/>
    <property type="project" value="TreeGrafter"/>
</dbReference>
<dbReference type="PANTHER" id="PTHR15272">
    <property type="entry name" value="CHROMATIN ASSEMBLY FACTOR 1 SUBUNIT A CAF-1 SUBUNIT A"/>
    <property type="match status" value="1"/>
</dbReference>